<dbReference type="Gene3D" id="2.60.40.740">
    <property type="match status" value="1"/>
</dbReference>
<name>A0ABR9DLH6_9MICO</name>
<organism evidence="3 4">
    <name type="scientific">Flavimobilis rhizosphaerae</name>
    <dbReference type="NCBI Taxonomy" id="2775421"/>
    <lineage>
        <taxon>Bacteria</taxon>
        <taxon>Bacillati</taxon>
        <taxon>Actinomycetota</taxon>
        <taxon>Actinomycetes</taxon>
        <taxon>Micrococcales</taxon>
        <taxon>Jonesiaceae</taxon>
        <taxon>Flavimobilis</taxon>
    </lineage>
</organism>
<gene>
    <name evidence="3" type="ORF">IGS67_00600</name>
</gene>
<comment type="caution">
    <text evidence="3">The sequence shown here is derived from an EMBL/GenBank/DDBJ whole genome shotgun (WGS) entry which is preliminary data.</text>
</comment>
<reference evidence="3 4" key="1">
    <citation type="submission" date="2020-09" db="EMBL/GenBank/DDBJ databases">
        <title>Flavimobilis rhizosphaerae sp. nov., isolated from rhizosphere soil of Spartina alterniflora.</title>
        <authorList>
            <person name="Hanqin C."/>
        </authorList>
    </citation>
    <scope>NUCLEOTIDE SEQUENCE [LARGE SCALE GENOMIC DNA]</scope>
    <source>
        <strain evidence="3 4">GY 10621</strain>
    </source>
</reference>
<dbReference type="Proteomes" id="UP000642107">
    <property type="component" value="Unassembled WGS sequence"/>
</dbReference>
<feature type="transmembrane region" description="Helical" evidence="2">
    <location>
        <begin position="1574"/>
        <end position="1595"/>
    </location>
</feature>
<evidence type="ECO:0000256" key="2">
    <source>
        <dbReference type="SAM" id="Phobius"/>
    </source>
</evidence>
<keyword evidence="2" id="KW-0812">Transmembrane</keyword>
<dbReference type="EMBL" id="JACZDF010000001">
    <property type="protein sequence ID" value="MBD9697999.1"/>
    <property type="molecule type" value="Genomic_DNA"/>
</dbReference>
<keyword evidence="2" id="KW-1133">Transmembrane helix</keyword>
<feature type="region of interest" description="Disordered" evidence="1">
    <location>
        <begin position="1001"/>
        <end position="1021"/>
    </location>
</feature>
<keyword evidence="4" id="KW-1185">Reference proteome</keyword>
<keyword evidence="2" id="KW-0472">Membrane</keyword>
<feature type="compositionally biased region" description="Low complexity" evidence="1">
    <location>
        <begin position="1320"/>
        <end position="1393"/>
    </location>
</feature>
<evidence type="ECO:0000256" key="1">
    <source>
        <dbReference type="SAM" id="MobiDB-lite"/>
    </source>
</evidence>
<evidence type="ECO:0000313" key="3">
    <source>
        <dbReference type="EMBL" id="MBD9697999.1"/>
    </source>
</evidence>
<evidence type="ECO:0000313" key="4">
    <source>
        <dbReference type="Proteomes" id="UP000642107"/>
    </source>
</evidence>
<feature type="region of interest" description="Disordered" evidence="1">
    <location>
        <begin position="1294"/>
        <end position="1451"/>
    </location>
</feature>
<dbReference type="RefSeq" id="WP_192276734.1">
    <property type="nucleotide sequence ID" value="NZ_JACZDF010000001.1"/>
</dbReference>
<accession>A0ABR9DLH6</accession>
<sequence>MTKRGRRGARHSRGLSQWWRKRVAVLGALLLAFSGILGAANVAIAALPGIAIDLLHNGQVAADGHEVETGQNVQLRVSYDAEQLAGGESIVVSLPSGIDLNGALPDNSAIESVTDHGNGTYTVLFKNPKPVGVTEGAFAFTFRAANESGEGGSRITWELGGETHGVTIVVKDREVTPGEPYSHWNGHNKGVNSSANLSDFVTMGVDNGDIVFTGLDSDIEDAVLTYTLTIDSKEARPAGYTVNDALSAGLSYGTGFQATLTTFDTDGVADAGTPIAFVPAVTGTSPQSFTGTLPALPQNSRVTITYTAAVTDTAALEALLRAKFNELGGAPGSFGISLSNTATFGGGDPRTASVYVGGNVAGVGVGDEQFAKLQSWNQQTLYIGDDGAVDDLDTMTYTLRANLSAWDGRNANFTLSRNVVIQDTLIDQAEWLDGEAGFLVVRPASGSGLQTLTQATTCTTADAFASDAYIGQWCLNGQTLLINVGKNNPASQTNIEIDVRAKLNTVTGLPTGWTPIQGATAYNWSNKATFYYRAGDATDRWSPGATIVDLPGSPGEGIKEDQTFNKTSQTDVVRVNPGQSAKIKYNFTIDIGRAELDITKSRIVDEVNPELFDLSDLSNVKVTGQYNYWRPLGESDFTKSVDGDGNLVVELSPSGINEVETGPSGTPQRLVVEVELTTVPLTGKETLEVYNKARLIGEAGDQIYWNEDETEATSYGDEAELRKRLIDPVTGEAAQEIEVPVKDGEFLNDEFIYSIEVIPRGNYGTAFPVQIFTRHDVLPENLTFLGFVDVDSQGVPSSTVKTETTVDLNGNIQALYDNGVVTIQQRQGTNLQTGQRIVVYFKVRATVPDGDLSNSIAGSTAVIKPVGDPSIDIEKWSDEGEEPEYSEGGTLTNDKFDGDFDAAPGKTLTAGATLPINFTISNDGHEDLVDVVVSDELTSGEGEIQDLVCTFPDESTGVSWAGPFKVGTQFDCTGTLPALEAGETHANLATVTGIGRVTREEVEDEDAWHGRVPEAGTEAPSMDIEKWSDEGEAPEYDASGALTNDKFDGDFDAAPGKTLTAGASLPINFTISNDGSEPLVDVVVSDELTGGVGAITGLVCTFPGGSTGTEWAGPFAVGTQFDCTGTLPALAAGNTHANLASVTAEGANSGVGVDDEDAWHGRVPEAPSIDIEKWSDEGEAPEYDASGALTNDKFDGDFDAAPGKTLTAGASLPINFTISNDGSEPLVDVVVSDELTGGVGAITGLVCTFPDASTGVSWAGPFAVGTQFDCTGTLPGLAAGAVHANLASVTAEGANSGVGVDDEDAWHGRVPEAPTPEPGDGPTTEPGDGPTTEPGDGPTTEPGDGPTTEPGDGPTTEPGDGPTTEPGDGPSTEPGDGPSTEPGDGPTSTPSDGSSDEPGDGPGTEPGDEPSNAPEDVPSIDIEKWSDEGSAPEYDESGALTNDGFDGDFDEEDGKQLVANTSQKINFTISNDGTEPLIDIVVSDKLTSGKGKIEGLVCTFPDRSTGTEWDGPLAVGAQFTCVGTLPALSAGDTHANTATVTAVGVDSGAGVDDADDWAAFVPSDGDLAATGGQLGTGLIALVVLLLGGGGALLAIRRRVS</sequence>
<protein>
    <submittedName>
        <fullName evidence="3">Uncharacterized protein</fullName>
    </submittedName>
</protein>
<proteinExistence type="predicted"/>